<evidence type="ECO:0000313" key="1">
    <source>
        <dbReference type="EMBL" id="OAD75449.1"/>
    </source>
</evidence>
<dbReference type="RefSeq" id="XP_018293489.1">
    <property type="nucleotide sequence ID" value="XM_018431043.1"/>
</dbReference>
<dbReference type="AlphaFoldDB" id="A0A167N9Z9"/>
<dbReference type="OrthoDB" id="96345at2759"/>
<evidence type="ECO:0000313" key="2">
    <source>
        <dbReference type="Proteomes" id="UP000077315"/>
    </source>
</evidence>
<dbReference type="PANTHER" id="PTHR33324">
    <property type="entry name" value="EXPRESSED PROTEIN"/>
    <property type="match status" value="1"/>
</dbReference>
<proteinExistence type="predicted"/>
<reference evidence="2" key="1">
    <citation type="submission" date="2015-06" db="EMBL/GenBank/DDBJ databases">
        <title>Expansion of signal transduction pathways in fungi by whole-genome duplication.</title>
        <authorList>
            <consortium name="DOE Joint Genome Institute"/>
            <person name="Corrochano L.M."/>
            <person name="Kuo A."/>
            <person name="Marcet-Houben M."/>
            <person name="Polaino S."/>
            <person name="Salamov A."/>
            <person name="Villalobos J.M."/>
            <person name="Alvarez M.I."/>
            <person name="Avalos J."/>
            <person name="Benito E.P."/>
            <person name="Benoit I."/>
            <person name="Burger G."/>
            <person name="Camino L.P."/>
            <person name="Canovas D."/>
            <person name="Cerda-Olmedo E."/>
            <person name="Cheng J.-F."/>
            <person name="Dominguez A."/>
            <person name="Elias M."/>
            <person name="Eslava A.P."/>
            <person name="Glaser F."/>
            <person name="Grimwood J."/>
            <person name="Gutierrez G."/>
            <person name="Heitman J."/>
            <person name="Henrissat B."/>
            <person name="Iturriaga E.A."/>
            <person name="Lang B.F."/>
            <person name="Lavin J.L."/>
            <person name="Lee S."/>
            <person name="Li W."/>
            <person name="Lindquist E."/>
            <person name="Lopez-Garcia S."/>
            <person name="Luque E.M."/>
            <person name="Marcos A.T."/>
            <person name="Martin J."/>
            <person name="McCluskey K."/>
            <person name="Medina H.R."/>
            <person name="Miralles-Duran A."/>
            <person name="Miyazaki A."/>
            <person name="Munoz-Torres E."/>
            <person name="Oguiza J.A."/>
            <person name="Ohm R."/>
            <person name="Olmedo M."/>
            <person name="Orejas M."/>
            <person name="Ortiz-Castellanos L."/>
            <person name="Pisabarro A.G."/>
            <person name="Rodriguez-Romero J."/>
            <person name="Ruiz-Herrera J."/>
            <person name="Ruiz-Vazquez R."/>
            <person name="Sanz C."/>
            <person name="Schackwitz W."/>
            <person name="Schmutz J."/>
            <person name="Shahriari M."/>
            <person name="Shelest E."/>
            <person name="Silva-Franco F."/>
            <person name="Soanes D."/>
            <person name="Syed K."/>
            <person name="Tagua V.G."/>
            <person name="Talbot N.J."/>
            <person name="Thon M."/>
            <person name="De vries R.P."/>
            <person name="Wiebenga A."/>
            <person name="Yadav J.S."/>
            <person name="Braun E.L."/>
            <person name="Baker S."/>
            <person name="Garre V."/>
            <person name="Horwitz B."/>
            <person name="Torres-Martinez S."/>
            <person name="Idnurm A."/>
            <person name="Herrera-Estrella A."/>
            <person name="Gabaldon T."/>
            <person name="Grigoriev I.V."/>
        </authorList>
    </citation>
    <scope>NUCLEOTIDE SEQUENCE [LARGE SCALE GENOMIC DNA]</scope>
    <source>
        <strain evidence="2">NRRL 1555(-)</strain>
    </source>
</reference>
<name>A0A167N9Z9_PHYB8</name>
<dbReference type="Proteomes" id="UP000077315">
    <property type="component" value="Unassembled WGS sequence"/>
</dbReference>
<protein>
    <submittedName>
        <fullName evidence="1">Uncharacterized protein</fullName>
    </submittedName>
</protein>
<keyword evidence="2" id="KW-1185">Reference proteome</keyword>
<dbReference type="PANTHER" id="PTHR33324:SF2">
    <property type="entry name" value="MYB_SANT-LIKE DNA-BINDING DOMAIN-CONTAINING PROTEIN"/>
    <property type="match status" value="1"/>
</dbReference>
<gene>
    <name evidence="1" type="ORF">PHYBLDRAFT_143691</name>
</gene>
<dbReference type="EMBL" id="KV440977">
    <property type="protein sequence ID" value="OAD75449.1"/>
    <property type="molecule type" value="Genomic_DNA"/>
</dbReference>
<dbReference type="VEuPathDB" id="FungiDB:PHYBLDRAFT_143691"/>
<sequence>MSISSYISTHRTKKPYKSWLKDGVNNGPNSMDILIGWLTVKENYVMWRGDSTDRTPKKLLLQDIIVKLNQAGIYHRVPKDVASKMSTLQSNYRIARRWYETEGRSLLQKGVQEAAVHNELLKRFPYWDALHSVFNPSKQEPITTNATTTTTTTTTTWPMSIHYILHSADDGLISSPETDHEEEYVKHPDHSSQPWYQTSFAKNVSNCAPVESTVPAPVPSRQRGVSCVNTQLGRDARRKKRSQEMFDFILEKRIERDRVLLEKEKTRRIRAKADLVKNMATAGFSRDEITFQLQLL</sequence>
<dbReference type="STRING" id="763407.A0A167N9Z9"/>
<dbReference type="GeneID" id="28991949"/>
<organism evidence="1 2">
    <name type="scientific">Phycomyces blakesleeanus (strain ATCC 8743b / DSM 1359 / FGSC 10004 / NBRC 33097 / NRRL 1555)</name>
    <dbReference type="NCBI Taxonomy" id="763407"/>
    <lineage>
        <taxon>Eukaryota</taxon>
        <taxon>Fungi</taxon>
        <taxon>Fungi incertae sedis</taxon>
        <taxon>Mucoromycota</taxon>
        <taxon>Mucoromycotina</taxon>
        <taxon>Mucoromycetes</taxon>
        <taxon>Mucorales</taxon>
        <taxon>Phycomycetaceae</taxon>
        <taxon>Phycomyces</taxon>
    </lineage>
</organism>
<accession>A0A167N9Z9</accession>
<dbReference type="InParanoid" id="A0A167N9Z9"/>